<evidence type="ECO:0000259" key="3">
    <source>
        <dbReference type="Pfam" id="PF00296"/>
    </source>
</evidence>
<dbReference type="InterPro" id="IPR050564">
    <property type="entry name" value="F420-G6PD/mer"/>
</dbReference>
<proteinExistence type="predicted"/>
<reference evidence="4" key="1">
    <citation type="submission" date="2018-06" db="EMBL/GenBank/DDBJ databases">
        <authorList>
            <person name="Zhirakovskaya E."/>
        </authorList>
    </citation>
    <scope>NUCLEOTIDE SEQUENCE</scope>
</reference>
<feature type="domain" description="Luciferase-like" evidence="3">
    <location>
        <begin position="62"/>
        <end position="376"/>
    </location>
</feature>
<dbReference type="Pfam" id="PF00296">
    <property type="entry name" value="Bac_luciferase"/>
    <property type="match status" value="1"/>
</dbReference>
<dbReference type="EMBL" id="UOEI01000056">
    <property type="protein sequence ID" value="VAV91008.1"/>
    <property type="molecule type" value="Genomic_DNA"/>
</dbReference>
<dbReference type="Gene3D" id="3.20.20.30">
    <property type="entry name" value="Luciferase-like domain"/>
    <property type="match status" value="1"/>
</dbReference>
<dbReference type="PANTHER" id="PTHR43244:SF1">
    <property type="entry name" value="5,10-METHYLENETETRAHYDROMETHANOPTERIN REDUCTASE"/>
    <property type="match status" value="1"/>
</dbReference>
<evidence type="ECO:0000256" key="1">
    <source>
        <dbReference type="ARBA" id="ARBA00023002"/>
    </source>
</evidence>
<dbReference type="PANTHER" id="PTHR43244">
    <property type="match status" value="1"/>
</dbReference>
<accession>A0A3B0RRQ7</accession>
<dbReference type="SUPFAM" id="SSF51679">
    <property type="entry name" value="Bacterial luciferase-like"/>
    <property type="match status" value="1"/>
</dbReference>
<dbReference type="NCBIfam" id="TIGR03559">
    <property type="entry name" value="F420_Rv3520c"/>
    <property type="match status" value="1"/>
</dbReference>
<keyword evidence="1" id="KW-0560">Oxidoreductase</keyword>
<feature type="non-terminal residue" evidence="4">
    <location>
        <position position="1"/>
    </location>
</feature>
<evidence type="ECO:0000313" key="4">
    <source>
        <dbReference type="EMBL" id="VAV91008.1"/>
    </source>
</evidence>
<protein>
    <submittedName>
        <fullName evidence="4">ATP/GTP-binding protein</fullName>
    </submittedName>
</protein>
<organism evidence="4">
    <name type="scientific">hydrothermal vent metagenome</name>
    <dbReference type="NCBI Taxonomy" id="652676"/>
    <lineage>
        <taxon>unclassified sequences</taxon>
        <taxon>metagenomes</taxon>
        <taxon>ecological metagenomes</taxon>
    </lineage>
</organism>
<sequence length="396" mass="42955">PSAKHRACRRPTSEAPRPSAPTADSGEHSESTDRSQMTVVGCTRHGTPRVDAMKLGLNIGYYGTAIADNFTLIQEAEDLGYDSVWTAEAYGSDALTPLAWVAARTERIKVGSAVFQMPARTPAMTAMTAATIDVMSNGRFILGLGVSGPQVVEGWHGRAFGKPLTVTREYIAILRKIFARDEPVEFQGVYYQMPYTGDDATGLGKPLKMMLHPKNPDLPIYLAAIGPKNVKLAAEIADGWLPVFFSPERTSEMYRPLLDEGFALSGEDGKAERFAIAPTVGALVTDDLDAGRLQMKPMLALYIGGMGAKGRNFYNDLARRYGYEAEAETIQDLYLAGKKMEATMAVPDELVDEVCLVGSPDRIADRLDAWRAAGVSTLIVATSDLSTMRVIAKHVV</sequence>
<dbReference type="AlphaFoldDB" id="A0A3B0RRQ7"/>
<feature type="region of interest" description="Disordered" evidence="2">
    <location>
        <begin position="1"/>
        <end position="43"/>
    </location>
</feature>
<dbReference type="CDD" id="cd01097">
    <property type="entry name" value="Tetrahydromethanopterin_reductase"/>
    <property type="match status" value="1"/>
</dbReference>
<name>A0A3B0RRQ7_9ZZZZ</name>
<gene>
    <name evidence="4" type="ORF">MNBD_ACTINO01-1748</name>
</gene>
<dbReference type="InterPro" id="IPR019951">
    <property type="entry name" value="F420_OxRdatse_Rv3520c_pred"/>
</dbReference>
<dbReference type="InterPro" id="IPR011251">
    <property type="entry name" value="Luciferase-like_dom"/>
</dbReference>
<evidence type="ECO:0000256" key="2">
    <source>
        <dbReference type="SAM" id="MobiDB-lite"/>
    </source>
</evidence>
<dbReference type="InterPro" id="IPR036661">
    <property type="entry name" value="Luciferase-like_sf"/>
</dbReference>
<dbReference type="GO" id="GO:0016705">
    <property type="term" value="F:oxidoreductase activity, acting on paired donors, with incorporation or reduction of molecular oxygen"/>
    <property type="evidence" value="ECO:0007669"/>
    <property type="project" value="InterPro"/>
</dbReference>